<dbReference type="NCBIfam" id="NF003814">
    <property type="entry name" value="PRK05406.1-3"/>
    <property type="match status" value="1"/>
</dbReference>
<dbReference type="PANTHER" id="PTHR30292">
    <property type="entry name" value="UNCHARACTERIZED PROTEIN YBGL-RELATED"/>
    <property type="match status" value="1"/>
</dbReference>
<keyword evidence="1" id="KW-0378">Hydrolase</keyword>
<dbReference type="HAMAP" id="MF_00691">
    <property type="entry name" value="PxpA"/>
    <property type="match status" value="1"/>
</dbReference>
<dbReference type="GO" id="GO:0017168">
    <property type="term" value="F:5-oxoprolinase (ATP-hydrolyzing) activity"/>
    <property type="evidence" value="ECO:0007669"/>
    <property type="project" value="UniProtKB-UniRule"/>
</dbReference>
<evidence type="ECO:0000313" key="4">
    <source>
        <dbReference type="Proteomes" id="UP000784435"/>
    </source>
</evidence>
<comment type="subunit">
    <text evidence="1">Forms a complex composed of PxpA, PxpB and PxpC.</text>
</comment>
<keyword evidence="1" id="KW-0067">ATP-binding</keyword>
<dbReference type="InterPro" id="IPR005501">
    <property type="entry name" value="LamB/YcsF/PxpA-like"/>
</dbReference>
<feature type="compositionally biased region" description="Basic and acidic residues" evidence="2">
    <location>
        <begin position="1"/>
        <end position="11"/>
    </location>
</feature>
<feature type="region of interest" description="Disordered" evidence="2">
    <location>
        <begin position="1"/>
        <end position="22"/>
    </location>
</feature>
<name>A0A921MH49_9MICO</name>
<reference evidence="3" key="2">
    <citation type="submission" date="2021-09" db="EMBL/GenBank/DDBJ databases">
        <authorList>
            <person name="Gilroy R."/>
        </authorList>
    </citation>
    <scope>NUCLEOTIDE SEQUENCE</scope>
    <source>
        <strain evidence="3">ChiGjej5B5-7349</strain>
    </source>
</reference>
<proteinExistence type="inferred from homology"/>
<organism evidence="3 4">
    <name type="scientific">Brevibacterium senegalense</name>
    <dbReference type="NCBI Taxonomy" id="1033736"/>
    <lineage>
        <taxon>Bacteria</taxon>
        <taxon>Bacillati</taxon>
        <taxon>Actinomycetota</taxon>
        <taxon>Actinomycetes</taxon>
        <taxon>Micrococcales</taxon>
        <taxon>Brevibacteriaceae</taxon>
        <taxon>Brevibacterium</taxon>
    </lineage>
</organism>
<dbReference type="NCBIfam" id="NF003816">
    <property type="entry name" value="PRK05406.1-5"/>
    <property type="match status" value="1"/>
</dbReference>
<dbReference type="CDD" id="cd10787">
    <property type="entry name" value="LamB_YcsF_like"/>
    <property type="match status" value="1"/>
</dbReference>
<protein>
    <recommendedName>
        <fullName evidence="1">5-oxoprolinase subunit A</fullName>
        <shortName evidence="1">5-OPase subunit A</shortName>
        <ecNumber evidence="1">3.5.2.9</ecNumber>
    </recommendedName>
    <alternativeName>
        <fullName evidence="1">5-oxoprolinase (ATP-hydrolyzing) subunit A</fullName>
    </alternativeName>
</protein>
<reference evidence="3" key="1">
    <citation type="journal article" date="2021" name="PeerJ">
        <title>Extensive microbial diversity within the chicken gut microbiome revealed by metagenomics and culture.</title>
        <authorList>
            <person name="Gilroy R."/>
            <person name="Ravi A."/>
            <person name="Getino M."/>
            <person name="Pursley I."/>
            <person name="Horton D.L."/>
            <person name="Alikhan N.F."/>
            <person name="Baker D."/>
            <person name="Gharbi K."/>
            <person name="Hall N."/>
            <person name="Watson M."/>
            <person name="Adriaenssens E.M."/>
            <person name="Foster-Nyarko E."/>
            <person name="Jarju S."/>
            <person name="Secka A."/>
            <person name="Antonio M."/>
            <person name="Oren A."/>
            <person name="Chaudhuri R.R."/>
            <person name="La Ragione R."/>
            <person name="Hildebrand F."/>
            <person name="Pallen M.J."/>
        </authorList>
    </citation>
    <scope>NUCLEOTIDE SEQUENCE</scope>
    <source>
        <strain evidence="3">ChiGjej5B5-7349</strain>
    </source>
</reference>
<comment type="caution">
    <text evidence="3">The sequence shown here is derived from an EMBL/GenBank/DDBJ whole genome shotgun (WGS) entry which is preliminary data.</text>
</comment>
<comment type="function">
    <text evidence="1">Catalyzes the cleavage of 5-oxoproline to form L-glutamate coupled to the hydrolysis of ATP to ADP and inorganic phosphate.</text>
</comment>
<dbReference type="Gene3D" id="3.20.20.370">
    <property type="entry name" value="Glycoside hydrolase/deacetylase"/>
    <property type="match status" value="1"/>
</dbReference>
<dbReference type="GO" id="GO:0005524">
    <property type="term" value="F:ATP binding"/>
    <property type="evidence" value="ECO:0007669"/>
    <property type="project" value="UniProtKB-UniRule"/>
</dbReference>
<gene>
    <name evidence="1" type="primary">pxpA</name>
    <name evidence="3" type="ORF">K8V08_13165</name>
</gene>
<evidence type="ECO:0000256" key="2">
    <source>
        <dbReference type="SAM" id="MobiDB-lite"/>
    </source>
</evidence>
<dbReference type="SUPFAM" id="SSF88713">
    <property type="entry name" value="Glycoside hydrolase/deacetylase"/>
    <property type="match status" value="1"/>
</dbReference>
<dbReference type="GO" id="GO:0005975">
    <property type="term" value="P:carbohydrate metabolic process"/>
    <property type="evidence" value="ECO:0007669"/>
    <property type="project" value="InterPro"/>
</dbReference>
<evidence type="ECO:0000256" key="1">
    <source>
        <dbReference type="HAMAP-Rule" id="MF_00691"/>
    </source>
</evidence>
<comment type="catalytic activity">
    <reaction evidence="1">
        <text>5-oxo-L-proline + ATP + 2 H2O = L-glutamate + ADP + phosphate + H(+)</text>
        <dbReference type="Rhea" id="RHEA:10348"/>
        <dbReference type="ChEBI" id="CHEBI:15377"/>
        <dbReference type="ChEBI" id="CHEBI:15378"/>
        <dbReference type="ChEBI" id="CHEBI:29985"/>
        <dbReference type="ChEBI" id="CHEBI:30616"/>
        <dbReference type="ChEBI" id="CHEBI:43474"/>
        <dbReference type="ChEBI" id="CHEBI:58402"/>
        <dbReference type="ChEBI" id="CHEBI:456216"/>
        <dbReference type="EC" id="3.5.2.9"/>
    </reaction>
</comment>
<dbReference type="EC" id="3.5.2.9" evidence="1"/>
<evidence type="ECO:0000313" key="3">
    <source>
        <dbReference type="EMBL" id="HJG81351.1"/>
    </source>
</evidence>
<dbReference type="Pfam" id="PF03746">
    <property type="entry name" value="LamB_YcsF"/>
    <property type="match status" value="1"/>
</dbReference>
<dbReference type="InterPro" id="IPR011330">
    <property type="entry name" value="Glyco_hydro/deAcase_b/a-brl"/>
</dbReference>
<dbReference type="PANTHER" id="PTHR30292:SF0">
    <property type="entry name" value="5-OXOPROLINASE SUBUNIT A"/>
    <property type="match status" value="1"/>
</dbReference>
<dbReference type="AlphaFoldDB" id="A0A921MH49"/>
<dbReference type="Proteomes" id="UP000784435">
    <property type="component" value="Unassembled WGS sequence"/>
</dbReference>
<sequence length="297" mass="30940">MKTDHDPERNLSTETNPGRASAALHDTHGASMAKAIDLVADVGESFGAYEIGDDDALLGILTSANVACGFHAGDPQVMQRTITACLSHGVSIGAHPGFADLRGFGRRPIAMSTAEVRTDTLYQLGALQALTQAQGSSISHVTPHGSLGNLSVSDPAYARGVLEAVQQFDPSLPVVTQEGELARLARQEGVPVAITAMADRAYNADGSLVSRSEPGAVINDEEHIVDRVLRMVSTGTVEAADGSIVELDVATVLLHGDNPSALALARRVRAALVEDGIRLAPLSTVLGLSQLDELATP</sequence>
<dbReference type="EMBL" id="DYUK01000301">
    <property type="protein sequence ID" value="HJG81351.1"/>
    <property type="molecule type" value="Genomic_DNA"/>
</dbReference>
<accession>A0A921MH49</accession>
<comment type="similarity">
    <text evidence="1">Belongs to the LamB/PxpA family.</text>
</comment>
<keyword evidence="1" id="KW-0547">Nucleotide-binding</keyword>